<reference evidence="13 14" key="2">
    <citation type="submission" date="2020-06" db="EMBL/GenBank/DDBJ databases">
        <title>Ramlibacter rhizophilus sp. nov., isolated from rhizosphere soil of national flower Mugunghwa from South Korea.</title>
        <authorList>
            <person name="Zheng-Fei Y."/>
            <person name="Huan T."/>
        </authorList>
    </citation>
    <scope>NUCLEOTIDE SEQUENCE [LARGE SCALE GENOMIC DNA]</scope>
    <source>
        <strain evidence="13 14">B156</strain>
    </source>
</reference>
<dbReference type="Proteomes" id="UP000552954">
    <property type="component" value="Unassembled WGS sequence"/>
</dbReference>
<evidence type="ECO:0000259" key="12">
    <source>
        <dbReference type="SMART" id="SM00852"/>
    </source>
</evidence>
<dbReference type="Gene3D" id="2.40.340.10">
    <property type="entry name" value="MoeA, C-terminal, domain IV"/>
    <property type="match status" value="1"/>
</dbReference>
<proteinExistence type="inferred from homology"/>
<evidence type="ECO:0000256" key="2">
    <source>
        <dbReference type="ARBA" id="ARBA00002901"/>
    </source>
</evidence>
<dbReference type="Pfam" id="PF03454">
    <property type="entry name" value="MoeA_C"/>
    <property type="match status" value="1"/>
</dbReference>
<keyword evidence="14" id="KW-1185">Reference proteome</keyword>
<dbReference type="Gene3D" id="3.90.105.10">
    <property type="entry name" value="Molybdopterin biosynthesis moea protein, domain 2"/>
    <property type="match status" value="1"/>
</dbReference>
<dbReference type="AlphaFoldDB" id="A0A849KES9"/>
<dbReference type="SUPFAM" id="SSF63882">
    <property type="entry name" value="MoeA N-terminal region -like"/>
    <property type="match status" value="1"/>
</dbReference>
<dbReference type="InterPro" id="IPR005110">
    <property type="entry name" value="MoeA_linker/N"/>
</dbReference>
<dbReference type="GO" id="GO:0046872">
    <property type="term" value="F:metal ion binding"/>
    <property type="evidence" value="ECO:0007669"/>
    <property type="project" value="UniProtKB-UniRule"/>
</dbReference>
<comment type="function">
    <text evidence="2 11">Catalyzes the insertion of molybdate into adenylated molybdopterin with the concomitant release of AMP.</text>
</comment>
<dbReference type="InterPro" id="IPR005111">
    <property type="entry name" value="MoeA_C_domain_IV"/>
</dbReference>
<dbReference type="FunFam" id="3.40.980.10:FF:000004">
    <property type="entry name" value="Molybdopterin molybdenumtransferase"/>
    <property type="match status" value="1"/>
</dbReference>
<gene>
    <name evidence="13" type="ORF">HK415_05305</name>
</gene>
<dbReference type="UniPathway" id="UPA00344"/>
<dbReference type="InterPro" id="IPR038987">
    <property type="entry name" value="MoeA-like"/>
</dbReference>
<dbReference type="InterPro" id="IPR036688">
    <property type="entry name" value="MoeA_C_domain_IV_sf"/>
</dbReference>
<evidence type="ECO:0000256" key="3">
    <source>
        <dbReference type="ARBA" id="ARBA00005046"/>
    </source>
</evidence>
<dbReference type="GO" id="GO:0006777">
    <property type="term" value="P:Mo-molybdopterin cofactor biosynthetic process"/>
    <property type="evidence" value="ECO:0007669"/>
    <property type="project" value="UniProtKB-UniRule"/>
</dbReference>
<evidence type="ECO:0000256" key="9">
    <source>
        <dbReference type="ARBA" id="ARBA00023150"/>
    </source>
</evidence>
<dbReference type="InterPro" id="IPR036135">
    <property type="entry name" value="MoeA_linker/N_sf"/>
</dbReference>
<keyword evidence="7 11" id="KW-0479">Metal-binding</keyword>
<dbReference type="FunFam" id="2.170.190.11:FF:000001">
    <property type="entry name" value="Molybdopterin molybdenumtransferase"/>
    <property type="match status" value="1"/>
</dbReference>
<dbReference type="Pfam" id="PF00994">
    <property type="entry name" value="MoCF_biosynth"/>
    <property type="match status" value="1"/>
</dbReference>
<dbReference type="SUPFAM" id="SSF53218">
    <property type="entry name" value="Molybdenum cofactor biosynthesis proteins"/>
    <property type="match status" value="1"/>
</dbReference>
<dbReference type="GO" id="GO:0005829">
    <property type="term" value="C:cytosol"/>
    <property type="evidence" value="ECO:0007669"/>
    <property type="project" value="TreeGrafter"/>
</dbReference>
<evidence type="ECO:0000256" key="5">
    <source>
        <dbReference type="ARBA" id="ARBA00022505"/>
    </source>
</evidence>
<feature type="domain" description="MoaB/Mog" evidence="12">
    <location>
        <begin position="182"/>
        <end position="323"/>
    </location>
</feature>
<dbReference type="GO" id="GO:0061599">
    <property type="term" value="F:molybdopterin molybdotransferase activity"/>
    <property type="evidence" value="ECO:0007669"/>
    <property type="project" value="UniProtKB-UniRule"/>
</dbReference>
<dbReference type="CDD" id="cd00887">
    <property type="entry name" value="MoeA"/>
    <property type="match status" value="1"/>
</dbReference>
<comment type="similarity">
    <text evidence="4 11">Belongs to the MoeA family.</text>
</comment>
<evidence type="ECO:0000256" key="10">
    <source>
        <dbReference type="ARBA" id="ARBA00047317"/>
    </source>
</evidence>
<keyword evidence="5 11" id="KW-0500">Molybdenum</keyword>
<dbReference type="Gene3D" id="2.170.190.11">
    <property type="entry name" value="Molybdopterin biosynthesis moea protein, domain 3"/>
    <property type="match status" value="1"/>
</dbReference>
<evidence type="ECO:0000256" key="1">
    <source>
        <dbReference type="ARBA" id="ARBA00001946"/>
    </source>
</evidence>
<keyword evidence="9 11" id="KW-0501">Molybdenum cofactor biosynthesis</keyword>
<sequence length="408" mass="43783">MNSRPPLRPLDDALEALLAQARPLAETESVACFDADGRVLAEALVSPLQVPPQDNSSMDGYAVRSAEVADEGVPFPVSQRIPAGAAPQPLQPGTAARIFTGAPVPAGADAIVMQEDTEAIDEGHVRILRVPSPGQWIRRSGEDITRGSTVLARGERIGPAAQGLAASIGRDRLQVTRRPRVALFSTGDELVMPGQVAPEAMKPGAIYNSNRFFLRSLLQRLGCEVQDLGIVPDQREATIEALRTASANNDLILTSGGVSVGEEDHIKPAVQHLGSLDLWQIAMKPGKPFAYGHVGNAHFIGLPGNPVSSFVTFLLLVRPFLLKLQGATRFAPRAVQLPAHFEWPRADKRREFLRARRDAQGGLELFPNQSSGVLTSTVWADGLIDVPAGKTIARGELVRFLPMAELLG</sequence>
<dbReference type="EC" id="2.10.1.1" evidence="11"/>
<dbReference type="SUPFAM" id="SSF63867">
    <property type="entry name" value="MoeA C-terminal domain-like"/>
    <property type="match status" value="1"/>
</dbReference>
<dbReference type="EMBL" id="JABFCS010000001">
    <property type="protein sequence ID" value="NNU42713.1"/>
    <property type="molecule type" value="Genomic_DNA"/>
</dbReference>
<dbReference type="PANTHER" id="PTHR10192:SF5">
    <property type="entry name" value="GEPHYRIN"/>
    <property type="match status" value="1"/>
</dbReference>
<comment type="caution">
    <text evidence="13">The sequence shown here is derived from an EMBL/GenBank/DDBJ whole genome shotgun (WGS) entry which is preliminary data.</text>
</comment>
<evidence type="ECO:0000313" key="14">
    <source>
        <dbReference type="Proteomes" id="UP000552954"/>
    </source>
</evidence>
<keyword evidence="6 11" id="KW-0808">Transferase</keyword>
<evidence type="ECO:0000256" key="6">
    <source>
        <dbReference type="ARBA" id="ARBA00022679"/>
    </source>
</evidence>
<evidence type="ECO:0000256" key="8">
    <source>
        <dbReference type="ARBA" id="ARBA00022842"/>
    </source>
</evidence>
<dbReference type="Gene3D" id="3.40.980.10">
    <property type="entry name" value="MoaB/Mog-like domain"/>
    <property type="match status" value="1"/>
</dbReference>
<keyword evidence="8 11" id="KW-0460">Magnesium</keyword>
<dbReference type="NCBIfam" id="NF045515">
    <property type="entry name" value="Glp_gephyrin"/>
    <property type="match status" value="1"/>
</dbReference>
<evidence type="ECO:0000313" key="13">
    <source>
        <dbReference type="EMBL" id="NNU42713.1"/>
    </source>
</evidence>
<dbReference type="SMART" id="SM00852">
    <property type="entry name" value="MoCF_biosynth"/>
    <property type="match status" value="1"/>
</dbReference>
<dbReference type="PANTHER" id="PTHR10192">
    <property type="entry name" value="MOLYBDOPTERIN BIOSYNTHESIS PROTEIN"/>
    <property type="match status" value="1"/>
</dbReference>
<comment type="cofactor">
    <cofactor evidence="1 11">
        <name>Mg(2+)</name>
        <dbReference type="ChEBI" id="CHEBI:18420"/>
    </cofactor>
</comment>
<evidence type="ECO:0000256" key="4">
    <source>
        <dbReference type="ARBA" id="ARBA00010763"/>
    </source>
</evidence>
<dbReference type="InterPro" id="IPR036425">
    <property type="entry name" value="MoaB/Mog-like_dom_sf"/>
</dbReference>
<name>A0A849KES9_9BURK</name>
<comment type="pathway">
    <text evidence="3 11">Cofactor biosynthesis; molybdopterin biosynthesis.</text>
</comment>
<comment type="catalytic activity">
    <reaction evidence="10">
        <text>adenylyl-molybdopterin + molybdate = Mo-molybdopterin + AMP + H(+)</text>
        <dbReference type="Rhea" id="RHEA:35047"/>
        <dbReference type="ChEBI" id="CHEBI:15378"/>
        <dbReference type="ChEBI" id="CHEBI:36264"/>
        <dbReference type="ChEBI" id="CHEBI:62727"/>
        <dbReference type="ChEBI" id="CHEBI:71302"/>
        <dbReference type="ChEBI" id="CHEBI:456215"/>
        <dbReference type="EC" id="2.10.1.1"/>
    </reaction>
</comment>
<dbReference type="Pfam" id="PF03453">
    <property type="entry name" value="MoeA_N"/>
    <property type="match status" value="1"/>
</dbReference>
<evidence type="ECO:0000256" key="11">
    <source>
        <dbReference type="RuleBase" id="RU365090"/>
    </source>
</evidence>
<dbReference type="InterPro" id="IPR001453">
    <property type="entry name" value="MoaB/Mog_dom"/>
</dbReference>
<dbReference type="RefSeq" id="WP_171557098.1">
    <property type="nucleotide sequence ID" value="NZ_JABFCS010000001.1"/>
</dbReference>
<protein>
    <recommendedName>
        <fullName evidence="11">Molybdopterin molybdenumtransferase</fullName>
        <ecNumber evidence="11">2.10.1.1</ecNumber>
    </recommendedName>
</protein>
<dbReference type="NCBIfam" id="TIGR00177">
    <property type="entry name" value="molyb_syn"/>
    <property type="match status" value="1"/>
</dbReference>
<accession>A0A849KES9</accession>
<evidence type="ECO:0000256" key="7">
    <source>
        <dbReference type="ARBA" id="ARBA00022723"/>
    </source>
</evidence>
<reference evidence="13 14" key="1">
    <citation type="submission" date="2020-05" db="EMBL/GenBank/DDBJ databases">
        <authorList>
            <person name="Khan S.A."/>
            <person name="Jeon C.O."/>
            <person name="Chun B.H."/>
        </authorList>
    </citation>
    <scope>NUCLEOTIDE SEQUENCE [LARGE SCALE GENOMIC DNA]</scope>
    <source>
        <strain evidence="13 14">B156</strain>
    </source>
</reference>
<organism evidence="13 14">
    <name type="scientific">Ramlibacter montanisoli</name>
    <dbReference type="NCBI Taxonomy" id="2732512"/>
    <lineage>
        <taxon>Bacteria</taxon>
        <taxon>Pseudomonadati</taxon>
        <taxon>Pseudomonadota</taxon>
        <taxon>Betaproteobacteria</taxon>
        <taxon>Burkholderiales</taxon>
        <taxon>Comamonadaceae</taxon>
        <taxon>Ramlibacter</taxon>
    </lineage>
</organism>